<dbReference type="AlphaFoldDB" id="A0A8E2F4K3"/>
<dbReference type="OrthoDB" id="3789336at2759"/>
<reference evidence="1 2" key="1">
    <citation type="journal article" date="2016" name="Nat. Commun.">
        <title>Ectomycorrhizal ecology is imprinted in the genome of the dominant symbiotic fungus Cenococcum geophilum.</title>
        <authorList>
            <consortium name="DOE Joint Genome Institute"/>
            <person name="Peter M."/>
            <person name="Kohler A."/>
            <person name="Ohm R.A."/>
            <person name="Kuo A."/>
            <person name="Krutzmann J."/>
            <person name="Morin E."/>
            <person name="Arend M."/>
            <person name="Barry K.W."/>
            <person name="Binder M."/>
            <person name="Choi C."/>
            <person name="Clum A."/>
            <person name="Copeland A."/>
            <person name="Grisel N."/>
            <person name="Haridas S."/>
            <person name="Kipfer T."/>
            <person name="LaButti K."/>
            <person name="Lindquist E."/>
            <person name="Lipzen A."/>
            <person name="Maire R."/>
            <person name="Meier B."/>
            <person name="Mihaltcheva S."/>
            <person name="Molinier V."/>
            <person name="Murat C."/>
            <person name="Poggeler S."/>
            <person name="Quandt C.A."/>
            <person name="Sperisen C."/>
            <person name="Tritt A."/>
            <person name="Tisserant E."/>
            <person name="Crous P.W."/>
            <person name="Henrissat B."/>
            <person name="Nehls U."/>
            <person name="Egli S."/>
            <person name="Spatafora J.W."/>
            <person name="Grigoriev I.V."/>
            <person name="Martin F.M."/>
        </authorList>
    </citation>
    <scope>NUCLEOTIDE SEQUENCE [LARGE SCALE GENOMIC DNA]</scope>
    <source>
        <strain evidence="1 2">CBS 207.34</strain>
    </source>
</reference>
<dbReference type="Proteomes" id="UP000250140">
    <property type="component" value="Unassembled WGS sequence"/>
</dbReference>
<organism evidence="1 2">
    <name type="scientific">Glonium stellatum</name>
    <dbReference type="NCBI Taxonomy" id="574774"/>
    <lineage>
        <taxon>Eukaryota</taxon>
        <taxon>Fungi</taxon>
        <taxon>Dikarya</taxon>
        <taxon>Ascomycota</taxon>
        <taxon>Pezizomycotina</taxon>
        <taxon>Dothideomycetes</taxon>
        <taxon>Pleosporomycetidae</taxon>
        <taxon>Gloniales</taxon>
        <taxon>Gloniaceae</taxon>
        <taxon>Glonium</taxon>
    </lineage>
</organism>
<keyword evidence="2" id="KW-1185">Reference proteome</keyword>
<accession>A0A8E2F4K3</accession>
<name>A0A8E2F4K3_9PEZI</name>
<dbReference type="EMBL" id="KV749262">
    <property type="protein sequence ID" value="OCL10329.1"/>
    <property type="molecule type" value="Genomic_DNA"/>
</dbReference>
<evidence type="ECO:0000313" key="1">
    <source>
        <dbReference type="EMBL" id="OCL10329.1"/>
    </source>
</evidence>
<protein>
    <submittedName>
        <fullName evidence="1">Uncharacterized protein</fullName>
    </submittedName>
</protein>
<feature type="non-terminal residue" evidence="1">
    <location>
        <position position="1"/>
    </location>
</feature>
<proteinExistence type="predicted"/>
<evidence type="ECO:0000313" key="2">
    <source>
        <dbReference type="Proteomes" id="UP000250140"/>
    </source>
</evidence>
<gene>
    <name evidence="1" type="ORF">AOQ84DRAFT_427450</name>
</gene>
<sequence>ASQRNQHQPSSIDSAITKLLTTAKTIKLREGVKPHERKRIQEAFDILTKLSEPPSLKTGERRESYQHFLKRINNDCGPQMVIISAVGGNQPSQV</sequence>